<dbReference type="EMBL" id="JAJSOW010000002">
    <property type="protein sequence ID" value="KAI9197945.1"/>
    <property type="molecule type" value="Genomic_DNA"/>
</dbReference>
<reference evidence="1 2" key="1">
    <citation type="journal article" date="2022" name="Plant J.">
        <title>Strategies of tolerance reflected in two North American maple genomes.</title>
        <authorList>
            <person name="McEvoy S.L."/>
            <person name="Sezen U.U."/>
            <person name="Trouern-Trend A."/>
            <person name="McMahon S.M."/>
            <person name="Schaberg P.G."/>
            <person name="Yang J."/>
            <person name="Wegrzyn J.L."/>
            <person name="Swenson N.G."/>
        </authorList>
    </citation>
    <scope>NUCLEOTIDE SEQUENCE [LARGE SCALE GENOMIC DNA]</scope>
    <source>
        <strain evidence="1">91603</strain>
    </source>
</reference>
<organism evidence="1 2">
    <name type="scientific">Acer negundo</name>
    <name type="common">Box elder</name>
    <dbReference type="NCBI Taxonomy" id="4023"/>
    <lineage>
        <taxon>Eukaryota</taxon>
        <taxon>Viridiplantae</taxon>
        <taxon>Streptophyta</taxon>
        <taxon>Embryophyta</taxon>
        <taxon>Tracheophyta</taxon>
        <taxon>Spermatophyta</taxon>
        <taxon>Magnoliopsida</taxon>
        <taxon>eudicotyledons</taxon>
        <taxon>Gunneridae</taxon>
        <taxon>Pentapetalae</taxon>
        <taxon>rosids</taxon>
        <taxon>malvids</taxon>
        <taxon>Sapindales</taxon>
        <taxon>Sapindaceae</taxon>
        <taxon>Hippocastanoideae</taxon>
        <taxon>Acereae</taxon>
        <taxon>Acer</taxon>
    </lineage>
</organism>
<name>A0AAD5P3V0_ACENE</name>
<dbReference type="Proteomes" id="UP001064489">
    <property type="component" value="Chromosome 13"/>
</dbReference>
<evidence type="ECO:0000313" key="2">
    <source>
        <dbReference type="Proteomes" id="UP001064489"/>
    </source>
</evidence>
<proteinExistence type="predicted"/>
<protein>
    <recommendedName>
        <fullName evidence="3">DUF4283 domain-containing protein</fullName>
    </recommendedName>
</protein>
<gene>
    <name evidence="1" type="ORF">LWI28_007187</name>
</gene>
<comment type="caution">
    <text evidence="1">The sequence shown here is derived from an EMBL/GenBank/DDBJ whole genome shotgun (WGS) entry which is preliminary data.</text>
</comment>
<evidence type="ECO:0008006" key="3">
    <source>
        <dbReference type="Google" id="ProtNLM"/>
    </source>
</evidence>
<keyword evidence="2" id="KW-1185">Reference proteome</keyword>
<sequence length="470" mass="52247">MAKVGWKCRRATLAVQVLSRDEKGVMYGGGKNGLSQKADIKNLCSRSFVEVAKGSKNGIQEKGDEGNKKLLSMLWDSNFGDVSWLSKCAMGVLKDFVNVSSMNQRWCNSHVPQARLVWMECIGVPLNVWCNSFFMKLGWLLGEPLMLDNDCSLRRRLDRGRILRLIPFDQGGSRQIKVKAEDFSFVVRVEEDSAPVDITWFARFLGLRMSFPISNSNLNGLLEMGRPKSFSCLEVCKLPSNMFAQGDLALGASLGNNGKWGMRNEVISKPILDKRVNKVCLKAYKFVSFSIGQREMALGADNALPKKGDNKATKDSEVHGISKKGKGGEVGLRKVVNCCLSKPFLEFAFNVDCLNSIGDKRKSCRFQCSKVKPCFAFLESVKLDIDKSRSIGYREACDGGGPNSGLEEKQKSGIHVINGSGKDSEEFSSNFYIESCSAEVEFALLSKNPKGRESYLPVKCHNMKELWALR</sequence>
<dbReference type="AlphaFoldDB" id="A0AAD5P3V0"/>
<evidence type="ECO:0000313" key="1">
    <source>
        <dbReference type="EMBL" id="KAI9197945.1"/>
    </source>
</evidence>
<accession>A0AAD5P3V0</accession>